<dbReference type="InterPro" id="IPR036513">
    <property type="entry name" value="STAS_dom_sf"/>
</dbReference>
<protein>
    <submittedName>
        <fullName evidence="1">Uncharacterized protein</fullName>
    </submittedName>
</protein>
<reference evidence="1 2" key="1">
    <citation type="journal article" date="2023" name="ISME J.">
        <title>Cultivation and genomic characterization of novel and ubiquitous marine nitrite-oxidizing bacteria from the Nitrospirales.</title>
        <authorList>
            <person name="Mueller A.J."/>
            <person name="Daebeler A."/>
            <person name="Herbold C.W."/>
            <person name="Kirkegaard R.H."/>
            <person name="Daims H."/>
        </authorList>
    </citation>
    <scope>NUCLEOTIDE SEQUENCE [LARGE SCALE GENOMIC DNA]</scope>
    <source>
        <strain evidence="1 2">EB</strain>
    </source>
</reference>
<keyword evidence="2" id="KW-1185">Reference proteome</keyword>
<dbReference type="RefSeq" id="WP_313832584.1">
    <property type="nucleotide sequence ID" value="NZ_JAQOUE010000001.1"/>
</dbReference>
<gene>
    <name evidence="1" type="ORF">PPG34_07570</name>
</gene>
<dbReference type="EMBL" id="JAQOUE010000001">
    <property type="protein sequence ID" value="MDT7042208.1"/>
    <property type="molecule type" value="Genomic_DNA"/>
</dbReference>
<sequence>MLRITFEEHPSGPTIRLEGRLVGPWVQELKAYWQSIRGSKERDTIRVVLNAVTSIDENGKVVLQQVHQNGGLLIASGCQTKAIVEEVTARPSENSKPKSMASPSK</sequence>
<evidence type="ECO:0000313" key="1">
    <source>
        <dbReference type="EMBL" id="MDT7042208.1"/>
    </source>
</evidence>
<evidence type="ECO:0000313" key="2">
    <source>
        <dbReference type="Proteomes" id="UP001250932"/>
    </source>
</evidence>
<dbReference type="Proteomes" id="UP001250932">
    <property type="component" value="Unassembled WGS sequence"/>
</dbReference>
<organism evidence="1 2">
    <name type="scientific">Candidatus Nitronereus thalassa</name>
    <dbReference type="NCBI Taxonomy" id="3020898"/>
    <lineage>
        <taxon>Bacteria</taxon>
        <taxon>Pseudomonadati</taxon>
        <taxon>Nitrospirota</taxon>
        <taxon>Nitrospiria</taxon>
        <taxon>Nitrospirales</taxon>
        <taxon>Nitrospiraceae</taxon>
        <taxon>Candidatus Nitronereus</taxon>
    </lineage>
</organism>
<comment type="caution">
    <text evidence="1">The sequence shown here is derived from an EMBL/GenBank/DDBJ whole genome shotgun (WGS) entry which is preliminary data.</text>
</comment>
<proteinExistence type="predicted"/>
<name>A0ABU3K774_9BACT</name>
<dbReference type="SUPFAM" id="SSF52091">
    <property type="entry name" value="SpoIIaa-like"/>
    <property type="match status" value="1"/>
</dbReference>
<accession>A0ABU3K774</accession>